<protein>
    <submittedName>
        <fullName evidence="3">Uncharacterized protein</fullName>
    </submittedName>
</protein>
<evidence type="ECO:0000256" key="2">
    <source>
        <dbReference type="SAM" id="MobiDB-lite"/>
    </source>
</evidence>
<reference evidence="3 4" key="1">
    <citation type="journal article" date="2016" name="Nat. Commun.">
        <title>Thousands of microbial genomes shed light on interconnected biogeochemical processes in an aquifer system.</title>
        <authorList>
            <person name="Anantharaman K."/>
            <person name="Brown C.T."/>
            <person name="Hug L.A."/>
            <person name="Sharon I."/>
            <person name="Castelle C.J."/>
            <person name="Probst A.J."/>
            <person name="Thomas B.C."/>
            <person name="Singh A."/>
            <person name="Wilkins M.J."/>
            <person name="Karaoz U."/>
            <person name="Brodie E.L."/>
            <person name="Williams K.H."/>
            <person name="Hubbard S.S."/>
            <person name="Banfield J.F."/>
        </authorList>
    </citation>
    <scope>NUCLEOTIDE SEQUENCE [LARGE SCALE GENOMIC DNA]</scope>
</reference>
<dbReference type="Proteomes" id="UP000179266">
    <property type="component" value="Unassembled WGS sequence"/>
</dbReference>
<proteinExistence type="predicted"/>
<dbReference type="EMBL" id="MGDD01000050">
    <property type="protein sequence ID" value="OGL47892.1"/>
    <property type="molecule type" value="Genomic_DNA"/>
</dbReference>
<name>A0A1F7S259_9BACT</name>
<gene>
    <name evidence="3" type="ORF">A2161_00100</name>
</gene>
<accession>A0A1F7S259</accession>
<evidence type="ECO:0000256" key="1">
    <source>
        <dbReference type="SAM" id="Coils"/>
    </source>
</evidence>
<evidence type="ECO:0000313" key="4">
    <source>
        <dbReference type="Proteomes" id="UP000179266"/>
    </source>
</evidence>
<dbReference type="AlphaFoldDB" id="A0A1F7S259"/>
<feature type="coiled-coil region" evidence="1">
    <location>
        <begin position="178"/>
        <end position="253"/>
    </location>
</feature>
<feature type="region of interest" description="Disordered" evidence="2">
    <location>
        <begin position="150"/>
        <end position="176"/>
    </location>
</feature>
<organism evidence="3 4">
    <name type="scientific">Candidatus Schekmanbacteria bacterium RBG_13_48_7</name>
    <dbReference type="NCBI Taxonomy" id="1817878"/>
    <lineage>
        <taxon>Bacteria</taxon>
        <taxon>Candidatus Schekmaniibacteriota</taxon>
    </lineage>
</organism>
<keyword evidence="1" id="KW-0175">Coiled coil</keyword>
<evidence type="ECO:0000313" key="3">
    <source>
        <dbReference type="EMBL" id="OGL47892.1"/>
    </source>
</evidence>
<sequence length="265" mass="31318">MKKLILFQIFISVIVFSLFFSLCNKAPSPHLHNALLLMQNRTDYTDPLFDEVLKELNMVSKDDANYDHAQELVSRINTVRRQIGEMREKEEEAKKARDAELEKIQNERKELMDKLLAQRAGKFSQSDAELELSRKISEMEKMEQALIDEQKQQQDKDQWTPTPDSFIVTPTDDEGKTEEFWRRKNETLNKQLSQLENRREYFQKQLDNLNTSELPRHVVLQNREKRLTILAQIEEIDKSIETKKQEVEQLKEDLRKSGGLPGWLR</sequence>
<comment type="caution">
    <text evidence="3">The sequence shown here is derived from an EMBL/GenBank/DDBJ whole genome shotgun (WGS) entry which is preliminary data.</text>
</comment>